<feature type="compositionally biased region" description="Basic and acidic residues" evidence="1">
    <location>
        <begin position="1"/>
        <end position="31"/>
    </location>
</feature>
<feature type="region of interest" description="Disordered" evidence="1">
    <location>
        <begin position="128"/>
        <end position="199"/>
    </location>
</feature>
<evidence type="ECO:0000313" key="2">
    <source>
        <dbReference type="EMBL" id="GAA3115737.1"/>
    </source>
</evidence>
<accession>A0ABP6MK28</accession>
<feature type="compositionally biased region" description="Gly residues" evidence="1">
    <location>
        <begin position="41"/>
        <end position="53"/>
    </location>
</feature>
<evidence type="ECO:0000313" key="3">
    <source>
        <dbReference type="Proteomes" id="UP001500320"/>
    </source>
</evidence>
<dbReference type="RefSeq" id="WP_344855100.1">
    <property type="nucleotide sequence ID" value="NZ_BAAAUT010000002.1"/>
</dbReference>
<evidence type="ECO:0000256" key="1">
    <source>
        <dbReference type="SAM" id="MobiDB-lite"/>
    </source>
</evidence>
<feature type="compositionally biased region" description="Basic and acidic residues" evidence="1">
    <location>
        <begin position="128"/>
        <end position="147"/>
    </location>
</feature>
<name>A0ABP6MK28_9ACTN</name>
<protein>
    <submittedName>
        <fullName evidence="2">Uncharacterized protein</fullName>
    </submittedName>
</protein>
<comment type="caution">
    <text evidence="2">The sequence shown here is derived from an EMBL/GenBank/DDBJ whole genome shotgun (WGS) entry which is preliminary data.</text>
</comment>
<reference evidence="3" key="1">
    <citation type="journal article" date="2019" name="Int. J. Syst. Evol. Microbiol.">
        <title>The Global Catalogue of Microorganisms (GCM) 10K type strain sequencing project: providing services to taxonomists for standard genome sequencing and annotation.</title>
        <authorList>
            <consortium name="The Broad Institute Genomics Platform"/>
            <consortium name="The Broad Institute Genome Sequencing Center for Infectious Disease"/>
            <person name="Wu L."/>
            <person name="Ma J."/>
        </authorList>
    </citation>
    <scope>NUCLEOTIDE SEQUENCE [LARGE SCALE GENOMIC DNA]</scope>
    <source>
        <strain evidence="3">JCM 9373</strain>
    </source>
</reference>
<dbReference type="Proteomes" id="UP001500320">
    <property type="component" value="Unassembled WGS sequence"/>
</dbReference>
<feature type="compositionally biased region" description="Low complexity" evidence="1">
    <location>
        <begin position="54"/>
        <end position="71"/>
    </location>
</feature>
<gene>
    <name evidence="2" type="ORF">GCM10010466_03530</name>
</gene>
<proteinExistence type="predicted"/>
<sequence>MTADRNDPGSRGEENGPHDPGTRDGDTRRLPAQEPASTGTGAYGGPYAPGGPGWNAPGWTPTASGPTAPTAEHPRPGRAARLTRAARSKPLQITAAALIGAVIGGGAVAVVDAVGDRHRDRAAFTRTDERRGGDGERHGTGHDRGGWGDRYGYRNGPGGSADGSVLPDASGGHLPGDGFRAPDACEPTGDGLRCTLPYP</sequence>
<dbReference type="EMBL" id="BAAAUT010000002">
    <property type="protein sequence ID" value="GAA3115737.1"/>
    <property type="molecule type" value="Genomic_DNA"/>
</dbReference>
<organism evidence="2 3">
    <name type="scientific">Planomonospora alba</name>
    <dbReference type="NCBI Taxonomy" id="161354"/>
    <lineage>
        <taxon>Bacteria</taxon>
        <taxon>Bacillati</taxon>
        <taxon>Actinomycetota</taxon>
        <taxon>Actinomycetes</taxon>
        <taxon>Streptosporangiales</taxon>
        <taxon>Streptosporangiaceae</taxon>
        <taxon>Planomonospora</taxon>
    </lineage>
</organism>
<feature type="region of interest" description="Disordered" evidence="1">
    <location>
        <begin position="1"/>
        <end position="88"/>
    </location>
</feature>
<keyword evidence="3" id="KW-1185">Reference proteome</keyword>